<organism evidence="2 3">
    <name type="scientific">Leptomonas seymouri</name>
    <dbReference type="NCBI Taxonomy" id="5684"/>
    <lineage>
        <taxon>Eukaryota</taxon>
        <taxon>Discoba</taxon>
        <taxon>Euglenozoa</taxon>
        <taxon>Kinetoplastea</taxon>
        <taxon>Metakinetoplastina</taxon>
        <taxon>Trypanosomatida</taxon>
        <taxon>Trypanosomatidae</taxon>
        <taxon>Leishmaniinae</taxon>
        <taxon>Leptomonas</taxon>
    </lineage>
</organism>
<gene>
    <name evidence="2" type="ORF">ABL78_2935</name>
</gene>
<accession>A0A0N0P6T7</accession>
<reference evidence="2 3" key="1">
    <citation type="journal article" date="2015" name="PLoS Pathog.">
        <title>Leptomonas seymouri: Adaptations to the Dixenous Life Cycle Analyzed by Genome Sequencing, Transcriptome Profiling and Co-infection with Leishmania donovani.</title>
        <authorList>
            <person name="Kraeva N."/>
            <person name="Butenko A."/>
            <person name="Hlavacova J."/>
            <person name="Kostygov A."/>
            <person name="Myskova J."/>
            <person name="Grybchuk D."/>
            <person name="Lestinova T."/>
            <person name="Votypka J."/>
            <person name="Volf P."/>
            <person name="Opperdoes F."/>
            <person name="Flegontov P."/>
            <person name="Lukes J."/>
            <person name="Yurchenko V."/>
        </authorList>
    </citation>
    <scope>NUCLEOTIDE SEQUENCE [LARGE SCALE GENOMIC DNA]</scope>
    <source>
        <strain evidence="2 3">ATCC 30220</strain>
    </source>
</reference>
<dbReference type="Proteomes" id="UP000038009">
    <property type="component" value="Unassembled WGS sequence"/>
</dbReference>
<dbReference type="EMBL" id="LJSK01000066">
    <property type="protein sequence ID" value="KPI87999.1"/>
    <property type="molecule type" value="Genomic_DNA"/>
</dbReference>
<sequence>MYHSRPHHVTISPVWCCNAGSETLSRALLRRWRDMRAALPASKTAPATALLRETLTHLEANEPATTTTCSLSATTQPTPTTPALFRSQRDAQVIWSVVQRQRVSWLEALLLLPWQLQSMPAAQRAFVRQRISSTPWDVAQVVLAAQNVVEDARLVQQFRALKQAPYMVEFARLVSAALRERPSLPEGLLPVPYEVMLHGYELGRRSPEDAAIALELSKHLTLVGQSAPSRSAEERLVMGHASLEGQVGNWAAALEVVTQSRAVRLSIRKGFERFVRSMQREDTKESADVPMQSLESGLSSERDLATPFHTIAVVSPAEAVRSQPSSSWLSALHAFLAQPPDRQTYAEAQSLLATLPRDRTQHPDFVILAVEVLRHAARRMYAGTLTRRLVSCTARGQWSFALILASAAGCYDLAVPLIPFLPYATELPPDLKDFHTTTLHIQQKPEGSVPAGPSPLPLTRAAAESLTYPQALAYALEGDGATRQALLSFCPQSQSRSRLRSLLVAARRFNDNTAAAATAEEEGGEDMPDVDCWTFQSLSLSQLVCAVASEKRQRYFRKVIPASMRAHHFCLPPLSKAPSDSAREEPDSAVEASPCAAHLHTRGTEVACACYERLQQWRMQAATTPAACTALLMDLSAFLRATHAVEGAPVLGGQHAKPRLTEDVFLRWVSAVSAWGAVQLPAAERSHWPVAVLKAACLLRVTLDACLVRNAARSIPSTFVDAATLTLPSILAAHTLLGNWQAGLQVCARLERKEKEGAVQLEVRAAEGKLRTLKHKAPSPTLREAMAQVGYVAPVKEAVRHWAALDASSAALPVPHSTSFPLILIELRQFEDTRQLCEELRRVDAVALQRNRVNAKLEHLSRRRMLLGAAFSLLDDETALKHVVRTGAQRQVRACDLDCHGLQRLLSVLPAGTVVRVLVSEASEGRCAHEHWLLSCMSHPNVSADEVRRLASLRPTSAVLSAVCCFRVAVEKLQPVQSLKALKRIAEMVVDSPARHALLMCMARLMRIFLSNDDLMQACLQSRTQQQQSGGASITCVEDTARDAPAAKESLQQAQMLFNRLQEVEELSGMLKLARRTVRPFINVQPGTTTWAPSSLSTVNASPCATWVILSSLQVAISRASRLPIPASFTSRLFFLASAMTPVEWRAALFFFNELRHPTDAERVALVQALRPCGAMATSILLPHRRFMRHLPEQLMLWADEAGGPSKWERSIALLKQTQGNETELRTVDGVSQPTVTREGNQGATPANPSLSSDVQAAISKWNSDECFRAAQLLRRQGFVKLPAKRCRSLNGAQITEISPHARRQVEAILELLQRGIAEAEAVPAPPSPQKRSTAIGVVPGNDRTGA</sequence>
<keyword evidence="3" id="KW-1185">Reference proteome</keyword>
<protein>
    <submittedName>
        <fullName evidence="2">Uncharacterized protein</fullName>
    </submittedName>
</protein>
<proteinExistence type="predicted"/>
<dbReference type="OrthoDB" id="272744at2759"/>
<comment type="caution">
    <text evidence="2">The sequence shown here is derived from an EMBL/GenBank/DDBJ whole genome shotgun (WGS) entry which is preliminary data.</text>
</comment>
<dbReference type="VEuPathDB" id="TriTrypDB:Lsey_0066_0270"/>
<feature type="region of interest" description="Disordered" evidence="1">
    <location>
        <begin position="1322"/>
        <end position="1347"/>
    </location>
</feature>
<evidence type="ECO:0000313" key="3">
    <source>
        <dbReference type="Proteomes" id="UP000038009"/>
    </source>
</evidence>
<dbReference type="OMA" id="RCAHEHW"/>
<name>A0A0N0P6T7_LEPSE</name>
<evidence type="ECO:0000313" key="2">
    <source>
        <dbReference type="EMBL" id="KPI87999.1"/>
    </source>
</evidence>
<evidence type="ECO:0000256" key="1">
    <source>
        <dbReference type="SAM" id="MobiDB-lite"/>
    </source>
</evidence>